<evidence type="ECO:0000256" key="4">
    <source>
        <dbReference type="RuleBase" id="RU003719"/>
    </source>
</evidence>
<evidence type="ECO:0000313" key="8">
    <source>
        <dbReference type="Proteomes" id="UP001165679"/>
    </source>
</evidence>
<dbReference type="Proteomes" id="UP001165679">
    <property type="component" value="Unassembled WGS sequence"/>
</dbReference>
<dbReference type="PANTHER" id="PTHR42789:SF1">
    <property type="entry name" value="D-ISOMER SPECIFIC 2-HYDROXYACID DEHYDROGENASE FAMILY PROTEIN (AFU_ORTHOLOGUE AFUA_6G10090)"/>
    <property type="match status" value="1"/>
</dbReference>
<feature type="domain" description="D-isomer specific 2-hydroxyacid dehydrogenase NAD-binding" evidence="6">
    <location>
        <begin position="112"/>
        <end position="288"/>
    </location>
</feature>
<keyword evidence="8" id="KW-1185">Reference proteome</keyword>
<dbReference type="GO" id="GO:0016616">
    <property type="term" value="F:oxidoreductase activity, acting on the CH-OH group of donors, NAD or NADP as acceptor"/>
    <property type="evidence" value="ECO:0007669"/>
    <property type="project" value="InterPro"/>
</dbReference>
<dbReference type="InterPro" id="IPR006139">
    <property type="entry name" value="D-isomer_2_OHA_DH_cat_dom"/>
</dbReference>
<evidence type="ECO:0000256" key="1">
    <source>
        <dbReference type="ARBA" id="ARBA00005854"/>
    </source>
</evidence>
<feature type="domain" description="D-isomer specific 2-hydroxyacid dehydrogenase catalytic" evidence="5">
    <location>
        <begin position="26"/>
        <end position="319"/>
    </location>
</feature>
<gene>
    <name evidence="7" type="ORF">OL599_07765</name>
</gene>
<dbReference type="Pfam" id="PF00389">
    <property type="entry name" value="2-Hacid_dh"/>
    <property type="match status" value="1"/>
</dbReference>
<dbReference type="InterPro" id="IPR029753">
    <property type="entry name" value="D-isomer_DH_CS"/>
</dbReference>
<accession>A0AA41YM42</accession>
<evidence type="ECO:0000259" key="5">
    <source>
        <dbReference type="Pfam" id="PF00389"/>
    </source>
</evidence>
<dbReference type="Gene3D" id="3.40.50.720">
    <property type="entry name" value="NAD(P)-binding Rossmann-like Domain"/>
    <property type="match status" value="2"/>
</dbReference>
<name>A0AA41YM42_9PROT</name>
<dbReference type="PANTHER" id="PTHR42789">
    <property type="entry name" value="D-ISOMER SPECIFIC 2-HYDROXYACID DEHYDROGENASE FAMILY PROTEIN (AFU_ORTHOLOGUE AFUA_6G10090)"/>
    <property type="match status" value="1"/>
</dbReference>
<reference evidence="7" key="1">
    <citation type="submission" date="2022-09" db="EMBL/GenBank/DDBJ databases">
        <title>Rhodovastum sp. nov. RN2-1 isolated from soil in Seongnam, South Korea.</title>
        <authorList>
            <person name="Le N.T."/>
        </authorList>
    </citation>
    <scope>NUCLEOTIDE SEQUENCE</scope>
    <source>
        <strain evidence="7">RN2-1</strain>
    </source>
</reference>
<dbReference type="PROSITE" id="PS00671">
    <property type="entry name" value="D_2_HYDROXYACID_DH_3"/>
    <property type="match status" value="1"/>
</dbReference>
<dbReference type="CDD" id="cd12173">
    <property type="entry name" value="PGDH_4"/>
    <property type="match status" value="1"/>
</dbReference>
<dbReference type="GO" id="GO:0051287">
    <property type="term" value="F:NAD binding"/>
    <property type="evidence" value="ECO:0007669"/>
    <property type="project" value="InterPro"/>
</dbReference>
<dbReference type="InterPro" id="IPR006140">
    <property type="entry name" value="D-isomer_DH_NAD-bd"/>
</dbReference>
<sequence>MADNRKKLMLPAAMAQAGWDLARSRDDIETLRFEDTTPPAAFQAMLATADGIALWGRPFPAADIALAPELKVVARIGVGYDAVDVPALTRRGIPLLIAGTANSVTVAEHAIYFMMELAKQGAAMHALVQDGRWTQKFSVRIFDLYGKTVLIVGFGKIGTRVAARCLAMEMNVLVHDPYVPEDVIRSRGCTPAPDLDAALPKADFVTIHCPKSPATVGMFNADRLARMKRSAFLVNTARGGIIDEAALHAALTSGDIAGAGLDVFAQEPIVPENTLPHLPNVITAPHMAGVTQESLDRMAVASVRNILGVFDGRVERDNVVNKEVLG</sequence>
<dbReference type="SUPFAM" id="SSF51735">
    <property type="entry name" value="NAD(P)-binding Rossmann-fold domains"/>
    <property type="match status" value="1"/>
</dbReference>
<comment type="caution">
    <text evidence="7">The sequence shown here is derived from an EMBL/GenBank/DDBJ whole genome shotgun (WGS) entry which is preliminary data.</text>
</comment>
<dbReference type="EMBL" id="JAPDNT010000003">
    <property type="protein sequence ID" value="MCW3474478.1"/>
    <property type="molecule type" value="Genomic_DNA"/>
</dbReference>
<keyword evidence="2 4" id="KW-0560">Oxidoreductase</keyword>
<dbReference type="AlphaFoldDB" id="A0AA41YM42"/>
<reference evidence="7" key="2">
    <citation type="submission" date="2022-10" db="EMBL/GenBank/DDBJ databases">
        <authorList>
            <person name="Trinh H.N."/>
        </authorList>
    </citation>
    <scope>NUCLEOTIDE SEQUENCE</scope>
    <source>
        <strain evidence="7">RN2-1</strain>
    </source>
</reference>
<evidence type="ECO:0000259" key="6">
    <source>
        <dbReference type="Pfam" id="PF02826"/>
    </source>
</evidence>
<protein>
    <submittedName>
        <fullName evidence="7">Hydroxyacid dehydrogenase</fullName>
    </submittedName>
</protein>
<evidence type="ECO:0000256" key="2">
    <source>
        <dbReference type="ARBA" id="ARBA00023002"/>
    </source>
</evidence>
<dbReference type="SUPFAM" id="SSF52283">
    <property type="entry name" value="Formate/glycerate dehydrogenase catalytic domain-like"/>
    <property type="match status" value="1"/>
</dbReference>
<dbReference type="InterPro" id="IPR036291">
    <property type="entry name" value="NAD(P)-bd_dom_sf"/>
</dbReference>
<proteinExistence type="inferred from homology"/>
<organism evidence="7 8">
    <name type="scientific">Limobrevibacterium gyesilva</name>
    <dbReference type="NCBI Taxonomy" id="2991712"/>
    <lineage>
        <taxon>Bacteria</taxon>
        <taxon>Pseudomonadati</taxon>
        <taxon>Pseudomonadota</taxon>
        <taxon>Alphaproteobacteria</taxon>
        <taxon>Acetobacterales</taxon>
        <taxon>Acetobacteraceae</taxon>
        <taxon>Limobrevibacterium</taxon>
    </lineage>
</organism>
<dbReference type="RefSeq" id="WP_264713110.1">
    <property type="nucleotide sequence ID" value="NZ_JAPDNT010000003.1"/>
</dbReference>
<evidence type="ECO:0000256" key="3">
    <source>
        <dbReference type="ARBA" id="ARBA00023027"/>
    </source>
</evidence>
<evidence type="ECO:0000313" key="7">
    <source>
        <dbReference type="EMBL" id="MCW3474478.1"/>
    </source>
</evidence>
<dbReference type="Pfam" id="PF02826">
    <property type="entry name" value="2-Hacid_dh_C"/>
    <property type="match status" value="1"/>
</dbReference>
<dbReference type="InterPro" id="IPR050857">
    <property type="entry name" value="D-2-hydroxyacid_DH"/>
</dbReference>
<dbReference type="FunFam" id="3.40.50.720:FF:000203">
    <property type="entry name" value="D-3-phosphoglycerate dehydrogenase (SerA)"/>
    <property type="match status" value="1"/>
</dbReference>
<comment type="similarity">
    <text evidence="1 4">Belongs to the D-isomer specific 2-hydroxyacid dehydrogenase family.</text>
</comment>
<dbReference type="PROSITE" id="PS00670">
    <property type="entry name" value="D_2_HYDROXYACID_DH_2"/>
    <property type="match status" value="1"/>
</dbReference>
<keyword evidence="3" id="KW-0520">NAD</keyword>